<dbReference type="PANTHER" id="PTHR36115:SF6">
    <property type="entry name" value="PROLINE-RICH ANTIGEN HOMOLOG"/>
    <property type="match status" value="1"/>
</dbReference>
<dbReference type="RefSeq" id="WP_130516827.1">
    <property type="nucleotide sequence ID" value="NZ_SHMA01000003.1"/>
</dbReference>
<feature type="domain" description="RDD" evidence="8">
    <location>
        <begin position="121"/>
        <end position="265"/>
    </location>
</feature>
<evidence type="ECO:0000256" key="5">
    <source>
        <dbReference type="ARBA" id="ARBA00023136"/>
    </source>
</evidence>
<proteinExistence type="predicted"/>
<feature type="transmembrane region" description="Helical" evidence="7">
    <location>
        <begin position="291"/>
        <end position="317"/>
    </location>
</feature>
<comment type="caution">
    <text evidence="10">The sequence shown here is derived from an EMBL/GenBank/DDBJ whole genome shotgun (WGS) entry which is preliminary data.</text>
</comment>
<keyword evidence="3 7" id="KW-0812">Transmembrane</keyword>
<dbReference type="Pfam" id="PF06271">
    <property type="entry name" value="RDD"/>
    <property type="match status" value="1"/>
</dbReference>
<evidence type="ECO:0000313" key="10">
    <source>
        <dbReference type="EMBL" id="TAA31176.1"/>
    </source>
</evidence>
<dbReference type="InterPro" id="IPR051791">
    <property type="entry name" value="Pra-immunoreactive"/>
</dbReference>
<evidence type="ECO:0000256" key="1">
    <source>
        <dbReference type="ARBA" id="ARBA00004651"/>
    </source>
</evidence>
<feature type="transmembrane region" description="Helical" evidence="7">
    <location>
        <begin position="172"/>
        <end position="193"/>
    </location>
</feature>
<dbReference type="Pfam" id="PF14237">
    <property type="entry name" value="GYF_2"/>
    <property type="match status" value="1"/>
</dbReference>
<dbReference type="SUPFAM" id="SSF55277">
    <property type="entry name" value="GYF domain"/>
    <property type="match status" value="1"/>
</dbReference>
<evidence type="ECO:0000256" key="2">
    <source>
        <dbReference type="ARBA" id="ARBA00022475"/>
    </source>
</evidence>
<name>A0A4Q8LMC9_9GAMM</name>
<protein>
    <submittedName>
        <fullName evidence="10">RDD family protein</fullName>
    </submittedName>
</protein>
<gene>
    <name evidence="10" type="ORF">EA661_06220</name>
</gene>
<reference evidence="10 11" key="1">
    <citation type="submission" date="2019-02" db="EMBL/GenBank/DDBJ databases">
        <title>WGS of Pseudoxanthomonas species novum from clinical isolates.</title>
        <authorList>
            <person name="Bernier A.-M."/>
            <person name="Bernard K."/>
            <person name="Vachon A."/>
        </authorList>
    </citation>
    <scope>NUCLEOTIDE SEQUENCE [LARGE SCALE GENOMIC DNA]</scope>
    <source>
        <strain evidence="10 11">NML171202</strain>
    </source>
</reference>
<dbReference type="AlphaFoldDB" id="A0A4Q8LMC9"/>
<dbReference type="GO" id="GO:0005886">
    <property type="term" value="C:plasma membrane"/>
    <property type="evidence" value="ECO:0007669"/>
    <property type="project" value="UniProtKB-SubCell"/>
</dbReference>
<evidence type="ECO:0000256" key="4">
    <source>
        <dbReference type="ARBA" id="ARBA00022989"/>
    </source>
</evidence>
<feature type="transmembrane region" description="Helical" evidence="7">
    <location>
        <begin position="229"/>
        <end position="253"/>
    </location>
</feature>
<dbReference type="InterPro" id="IPR010432">
    <property type="entry name" value="RDD"/>
</dbReference>
<evidence type="ECO:0000259" key="8">
    <source>
        <dbReference type="Pfam" id="PF06271"/>
    </source>
</evidence>
<feature type="domain" description="GYF" evidence="9">
    <location>
        <begin position="4"/>
        <end position="50"/>
    </location>
</feature>
<feature type="transmembrane region" description="Helical" evidence="7">
    <location>
        <begin position="136"/>
        <end position="160"/>
    </location>
</feature>
<comment type="subcellular location">
    <subcellularLocation>
        <location evidence="1">Cell membrane</location>
        <topology evidence="1">Multi-pass membrane protein</topology>
    </subcellularLocation>
</comment>
<keyword evidence="4 7" id="KW-1133">Transmembrane helix</keyword>
<dbReference type="InterPro" id="IPR025640">
    <property type="entry name" value="GYF_2"/>
</dbReference>
<evidence type="ECO:0000256" key="7">
    <source>
        <dbReference type="SAM" id="Phobius"/>
    </source>
</evidence>
<keyword evidence="5 7" id="KW-0472">Membrane</keyword>
<feature type="region of interest" description="Disordered" evidence="6">
    <location>
        <begin position="66"/>
        <end position="87"/>
    </location>
</feature>
<dbReference type="Proteomes" id="UP000291286">
    <property type="component" value="Unassembled WGS sequence"/>
</dbReference>
<evidence type="ECO:0000256" key="3">
    <source>
        <dbReference type="ARBA" id="ARBA00022692"/>
    </source>
</evidence>
<dbReference type="PANTHER" id="PTHR36115">
    <property type="entry name" value="PROLINE-RICH ANTIGEN HOMOLOG-RELATED"/>
    <property type="match status" value="1"/>
</dbReference>
<dbReference type="EMBL" id="SHMB01000002">
    <property type="protein sequence ID" value="TAA31176.1"/>
    <property type="molecule type" value="Genomic_DNA"/>
</dbReference>
<keyword evidence="2" id="KW-1003">Cell membrane</keyword>
<evidence type="ECO:0000259" key="9">
    <source>
        <dbReference type="Pfam" id="PF14237"/>
    </source>
</evidence>
<sequence>MSNWYYADRDRQRHGPMDAAALAQAFNAGRIGQDALVWREGLPDWQPLGRHAAELGLLGDAPVAPPPAEPAPFAAEPTPPANADWRSAVPGATVEPASPYAAPRATIAREQDVVDGGEIVYAGFLKRFAASMLDGLIVGAVMLAVLAIVVAVMGIGGHLFSDMEAGRAPMLGVTFVLLFYLVPFLVQAAYFTLMHASGSQATLGKLAVGIKVVRSNGERISVLRSFGRFAGLVLLGAVTCNLTLLASAIMSGITARKQGLHDMMSDTLVVDRWAFTAHPERQRRELGAVTITMLVLAGLVLLGYVAIMVFAGIGAAMSHR</sequence>
<organism evidence="10 11">
    <name type="scientific">Pseudoxanthomonas winnipegensis</name>
    <dbReference type="NCBI Taxonomy" id="2480810"/>
    <lineage>
        <taxon>Bacteria</taxon>
        <taxon>Pseudomonadati</taxon>
        <taxon>Pseudomonadota</taxon>
        <taxon>Gammaproteobacteria</taxon>
        <taxon>Lysobacterales</taxon>
        <taxon>Lysobacteraceae</taxon>
        <taxon>Pseudoxanthomonas</taxon>
    </lineage>
</organism>
<accession>A0A4Q8LMC9</accession>
<evidence type="ECO:0000313" key="11">
    <source>
        <dbReference type="Proteomes" id="UP000291286"/>
    </source>
</evidence>
<dbReference type="InterPro" id="IPR035445">
    <property type="entry name" value="GYF-like_dom_sf"/>
</dbReference>
<evidence type="ECO:0000256" key="6">
    <source>
        <dbReference type="SAM" id="MobiDB-lite"/>
    </source>
</evidence>